<reference evidence="3" key="1">
    <citation type="journal article" date="2017" name="Genome Announc.">
        <title>Whole-Genome Sequence of Photobacterium damselae subsp. piscicida Strain 91-197, Isolated from Hybrid Striped Bass (Morone sp.) in the United States.</title>
        <authorList>
            <person name="Teru Y."/>
            <person name="Hikima J."/>
            <person name="Kono T."/>
            <person name="Sakai M."/>
            <person name="Takano T."/>
            <person name="Hawke J.P."/>
            <person name="Takeyama H."/>
            <person name="Aoki T."/>
        </authorList>
    </citation>
    <scope>NUCLEOTIDE SEQUENCE</scope>
    <source>
        <strain evidence="3">91-197</strain>
    </source>
</reference>
<feature type="signal peptide" evidence="1">
    <location>
        <begin position="1"/>
        <end position="18"/>
    </location>
</feature>
<reference evidence="5" key="2">
    <citation type="submission" date="2017-05" db="EMBL/GenBank/DDBJ databases">
        <title>Whole genome sequence of fish pathogenic bacteria, Photobacterium damselae subsp. piscicida, strain 91-197, isolated from hybrid striped bass (Morone sp.) in USA.</title>
        <authorList>
            <person name="Teru Y."/>
            <person name="Hikima J."/>
            <person name="Kono T."/>
            <person name="Sakai M."/>
            <person name="Takano T."/>
            <person name="Hawke J.P."/>
            <person name="Takeyama H."/>
            <person name="Aoki T."/>
        </authorList>
    </citation>
    <scope>NUCLEOTIDE SEQUENCE [LARGE SCALE GENOMIC DNA]</scope>
    <source>
        <strain evidence="5">91-197</strain>
    </source>
</reference>
<evidence type="ECO:0000313" key="6">
    <source>
        <dbReference type="Proteomes" id="UP000516656"/>
    </source>
</evidence>
<dbReference type="Gene3D" id="3.60.10.10">
    <property type="entry name" value="Endonuclease/exonuclease/phosphatase"/>
    <property type="match status" value="1"/>
</dbReference>
<dbReference type="InterPro" id="IPR005135">
    <property type="entry name" value="Endo/exonuclease/phosphatase"/>
</dbReference>
<evidence type="ECO:0000313" key="4">
    <source>
        <dbReference type="EMBL" id="QOD58144.1"/>
    </source>
</evidence>
<protein>
    <submittedName>
        <fullName evidence="4">Endonuclease/exonuclease/phosphatase family protein</fullName>
    </submittedName>
</protein>
<keyword evidence="1" id="KW-0732">Signal</keyword>
<dbReference type="Proteomes" id="UP000516656">
    <property type="component" value="Chromosome 2"/>
</dbReference>
<evidence type="ECO:0000313" key="5">
    <source>
        <dbReference type="Proteomes" id="UP000218676"/>
    </source>
</evidence>
<proteinExistence type="predicted"/>
<dbReference type="RefSeq" id="WP_086958671.1">
    <property type="nucleotide sequence ID" value="NZ_AP018046.1"/>
</dbReference>
<evidence type="ECO:0000259" key="2">
    <source>
        <dbReference type="Pfam" id="PF03372"/>
    </source>
</evidence>
<dbReference type="Proteomes" id="UP000218676">
    <property type="component" value="Chromosome 2"/>
</dbReference>
<dbReference type="EMBL" id="AP018046">
    <property type="protein sequence ID" value="BAX55606.1"/>
    <property type="molecule type" value="Genomic_DNA"/>
</dbReference>
<accession>A0A1V1VD94</accession>
<sequence>MKIIKTIAAAAISTALLAGCNSDNNIFTDPTSSQVSIATFNLSFDRKTFEQLVTEMQISPAKQQELVDGFIANTLNETDKTLAEKVIQIRNVAAIIQTKRPDIILLAEFNNDGIGENKAALKGFQDNYLSVAQSPNSIDGGDKLEPIHYPYFESYATNTGKMSGLDLNNDGKVNSGPNDAWGFGTYHGQYAFALMSKYKIDTANTRTFQNFKWKDLPTAENPIITNCNDPKNAIPAGMSCGDNWYTPEEWDQVLLSSKNHVDAPVIVQTPNGEETIHILMSHPTPPVFDTVTQNNKMKNRDEIQFWHEYISGQNFIYDDNGQHGGLAQNAKFVIVGDLNADPLAGDGFTGTIDSLLKHHRVNQEATIGTYVPTSFGAENCYPSKECRQDNPYPNRLTSTFGLRVDHAIPSENLAIIDSAVYWPAESESGHLLMNDSRIGYGNGKSISYDHRMVWIKAQL</sequence>
<feature type="domain" description="Endonuclease/exonuclease/phosphatase" evidence="2">
    <location>
        <begin position="79"/>
        <end position="425"/>
    </location>
</feature>
<gene>
    <name evidence="4" type="ORF">IC627_20360</name>
    <name evidence="3" type="ORF">PDPUS_2_01020</name>
</gene>
<keyword evidence="4" id="KW-0269">Exonuclease</keyword>
<evidence type="ECO:0000256" key="1">
    <source>
        <dbReference type="SAM" id="SignalP"/>
    </source>
</evidence>
<dbReference type="SUPFAM" id="SSF56219">
    <property type="entry name" value="DNase I-like"/>
    <property type="match status" value="1"/>
</dbReference>
<dbReference type="Pfam" id="PF03372">
    <property type="entry name" value="Exo_endo_phos"/>
    <property type="match status" value="1"/>
</dbReference>
<organism evidence="3 5">
    <name type="scientific">Photobacterium damsela subsp. piscicida</name>
    <name type="common">Pasteurella piscicida</name>
    <dbReference type="NCBI Taxonomy" id="38294"/>
    <lineage>
        <taxon>Bacteria</taxon>
        <taxon>Pseudomonadati</taxon>
        <taxon>Pseudomonadota</taxon>
        <taxon>Gammaproteobacteria</taxon>
        <taxon>Vibrionales</taxon>
        <taxon>Vibrionaceae</taxon>
        <taxon>Photobacterium</taxon>
    </lineage>
</organism>
<dbReference type="EMBL" id="CP061855">
    <property type="protein sequence ID" value="QOD58144.1"/>
    <property type="molecule type" value="Genomic_DNA"/>
</dbReference>
<keyword evidence="4" id="KW-0540">Nuclease</keyword>
<dbReference type="InterPro" id="IPR036691">
    <property type="entry name" value="Endo/exonu/phosph_ase_sf"/>
</dbReference>
<keyword evidence="4" id="KW-0378">Hydrolase</keyword>
<name>A0A1V1VD94_PHODP</name>
<dbReference type="GO" id="GO:0004519">
    <property type="term" value="F:endonuclease activity"/>
    <property type="evidence" value="ECO:0007669"/>
    <property type="project" value="UniProtKB-KW"/>
</dbReference>
<evidence type="ECO:0000313" key="3">
    <source>
        <dbReference type="EMBL" id="BAX55606.1"/>
    </source>
</evidence>
<keyword evidence="4" id="KW-0255">Endonuclease</keyword>
<reference evidence="4 6" key="3">
    <citation type="submission" date="2020-09" db="EMBL/GenBank/DDBJ databases">
        <title>Complete, closed and curated genome sequences of Photobacterium damselae subsp. piscicida isolates from Australia indicate localised evolution and additional plasmid-borne pathogenicity mechanisms.</title>
        <authorList>
            <person name="Baseggio L."/>
            <person name="Silayeva O."/>
            <person name="Buller N."/>
            <person name="Landos M."/>
            <person name="Engelstaedter J."/>
            <person name="Barnes A.C."/>
        </authorList>
    </citation>
    <scope>NUCLEOTIDE SEQUENCE [LARGE SCALE GENOMIC DNA]</scope>
    <source>
        <strain evidence="4 6">AS-16-0540-1</strain>
    </source>
</reference>
<dbReference type="GO" id="GO:0004527">
    <property type="term" value="F:exonuclease activity"/>
    <property type="evidence" value="ECO:0007669"/>
    <property type="project" value="UniProtKB-KW"/>
</dbReference>
<dbReference type="AlphaFoldDB" id="A0A1V1VD94"/>
<feature type="chain" id="PRO_5041531163" evidence="1">
    <location>
        <begin position="19"/>
        <end position="459"/>
    </location>
</feature>
<dbReference type="PROSITE" id="PS51257">
    <property type="entry name" value="PROKAR_LIPOPROTEIN"/>
    <property type="match status" value="1"/>
</dbReference>